<dbReference type="Proteomes" id="UP001365128">
    <property type="component" value="Unassembled WGS sequence"/>
</dbReference>
<keyword evidence="2" id="KW-1185">Reference proteome</keyword>
<comment type="caution">
    <text evidence="1">The sequence shown here is derived from an EMBL/GenBank/DDBJ whole genome shotgun (WGS) entry which is preliminary data.</text>
</comment>
<proteinExistence type="predicted"/>
<gene>
    <name evidence="1" type="ORF">IWX46DRAFT_250230</name>
</gene>
<evidence type="ECO:0008006" key="3">
    <source>
        <dbReference type="Google" id="ProtNLM"/>
    </source>
</evidence>
<protein>
    <recommendedName>
        <fullName evidence="3">DUF1763-domain-containing protein</fullName>
    </recommendedName>
</protein>
<accession>A0ABR1LRH3</accession>
<organism evidence="1 2">
    <name type="scientific">Phyllosticta citricarpa</name>
    <dbReference type="NCBI Taxonomy" id="55181"/>
    <lineage>
        <taxon>Eukaryota</taxon>
        <taxon>Fungi</taxon>
        <taxon>Dikarya</taxon>
        <taxon>Ascomycota</taxon>
        <taxon>Pezizomycotina</taxon>
        <taxon>Dothideomycetes</taxon>
        <taxon>Dothideomycetes incertae sedis</taxon>
        <taxon>Botryosphaeriales</taxon>
        <taxon>Phyllostictaceae</taxon>
        <taxon>Phyllosticta</taxon>
    </lineage>
</organism>
<dbReference type="EMBL" id="JBBPDW010000033">
    <property type="protein sequence ID" value="KAK7537772.1"/>
    <property type="molecule type" value="Genomic_DNA"/>
</dbReference>
<evidence type="ECO:0000313" key="2">
    <source>
        <dbReference type="Proteomes" id="UP001365128"/>
    </source>
</evidence>
<name>A0ABR1LRH3_9PEZI</name>
<sequence length="150" mass="17948">MPPDTTKILREYRRLYTWSLRAVQYSQPARYIVRDTLRHFFRKNAAASFDQEKVDNTVEFLRGAALERGLEHQIVKNLIHTWKKEFVFSRSKTVTQPNVLGEPTWHQVAKTAYEPFHHAIRMLNESMNMCLPDQPKLFDATFQQEYRYIR</sequence>
<reference evidence="1 2" key="1">
    <citation type="submission" date="2024-04" db="EMBL/GenBank/DDBJ databases">
        <title>Phyllosticta paracitricarpa is synonymous to the EU quarantine fungus P. citricarpa based on phylogenomic analyses.</title>
        <authorList>
            <consortium name="Lawrence Berkeley National Laboratory"/>
            <person name="Van Ingen-Buijs V.A."/>
            <person name="Van Westerhoven A.C."/>
            <person name="Haridas S."/>
            <person name="Skiadas P."/>
            <person name="Martin F."/>
            <person name="Groenewald J.Z."/>
            <person name="Crous P.W."/>
            <person name="Seidl M.F."/>
        </authorList>
    </citation>
    <scope>NUCLEOTIDE SEQUENCE [LARGE SCALE GENOMIC DNA]</scope>
    <source>
        <strain evidence="1 2">CBS 122670</strain>
    </source>
</reference>
<evidence type="ECO:0000313" key="1">
    <source>
        <dbReference type="EMBL" id="KAK7537772.1"/>
    </source>
</evidence>